<feature type="compositionally biased region" description="Polar residues" evidence="1">
    <location>
        <begin position="1"/>
        <end position="10"/>
    </location>
</feature>
<dbReference type="AlphaFoldDB" id="A0AAU2A185"/>
<feature type="transmembrane region" description="Helical" evidence="2">
    <location>
        <begin position="172"/>
        <end position="191"/>
    </location>
</feature>
<gene>
    <name evidence="3" type="ORF">OHA22_18255</name>
</gene>
<accession>A0AAU2A185</accession>
<organism evidence="3">
    <name type="scientific">Streptomyces sp. NBC_00093</name>
    <dbReference type="NCBI Taxonomy" id="2975649"/>
    <lineage>
        <taxon>Bacteria</taxon>
        <taxon>Bacillati</taxon>
        <taxon>Actinomycetota</taxon>
        <taxon>Actinomycetes</taxon>
        <taxon>Kitasatosporales</taxon>
        <taxon>Streptomycetaceae</taxon>
        <taxon>Streptomyces</taxon>
    </lineage>
</organism>
<dbReference type="EMBL" id="CP108222">
    <property type="protein sequence ID" value="WTT17340.1"/>
    <property type="molecule type" value="Genomic_DNA"/>
</dbReference>
<keyword evidence="2" id="KW-0472">Membrane</keyword>
<evidence type="ECO:0000256" key="1">
    <source>
        <dbReference type="SAM" id="MobiDB-lite"/>
    </source>
</evidence>
<keyword evidence="2" id="KW-0812">Transmembrane</keyword>
<feature type="transmembrane region" description="Helical" evidence="2">
    <location>
        <begin position="197"/>
        <end position="220"/>
    </location>
</feature>
<sequence>MAEQSKSTTAPREPALRPKGMKAPGLDAVRNARVFADGNNLVVRNRRGRERRYPVGDGGIRQAVFFPPADIWETTTKWPTARWGVVVFQDAEGRYVLRVPLAQWLPEAASTGTADLSPQDCLSRTGIKQLSDRLGIPLSESAKPWGREVIGSPGGGRYESASEADLPVWNGWARGIGMFGWLIALVVSFTLEGTGSWGLVVAAGALFLLPASDVVVRALAWWRKRGDTRLADAVVITPSPEPGAGATRRFLETAAVRVLPGDVVLTNTLGEERWYARRGAHGIARLVRLTHPKTGAHLGVELRDGAGQARALLPWRYWFAGPDGERRWSELVAALELPVSEEKFKPAGNVGRRTGTPELWYRAHELAGDARKMAPIDSKAARRATSWNESVIGGGEVIVLPMFSALLLVGLFSDRAPGQAAGVLSALTIVAVWGPAVAHQLASRLTQDRPCVSETS</sequence>
<name>A0AAU2A185_9ACTN</name>
<reference evidence="3" key="1">
    <citation type="submission" date="2022-10" db="EMBL/GenBank/DDBJ databases">
        <title>The complete genomes of actinobacterial strains from the NBC collection.</title>
        <authorList>
            <person name="Joergensen T.S."/>
            <person name="Alvarez Arevalo M."/>
            <person name="Sterndorff E.B."/>
            <person name="Faurdal D."/>
            <person name="Vuksanovic O."/>
            <person name="Mourched A.-S."/>
            <person name="Charusanti P."/>
            <person name="Shaw S."/>
            <person name="Blin K."/>
            <person name="Weber T."/>
        </authorList>
    </citation>
    <scope>NUCLEOTIDE SEQUENCE</scope>
    <source>
        <strain evidence="3">NBC_00093</strain>
    </source>
</reference>
<proteinExistence type="predicted"/>
<feature type="transmembrane region" description="Helical" evidence="2">
    <location>
        <begin position="391"/>
        <end position="412"/>
    </location>
</feature>
<feature type="region of interest" description="Disordered" evidence="1">
    <location>
        <begin position="1"/>
        <end position="23"/>
    </location>
</feature>
<evidence type="ECO:0008006" key="4">
    <source>
        <dbReference type="Google" id="ProtNLM"/>
    </source>
</evidence>
<feature type="transmembrane region" description="Helical" evidence="2">
    <location>
        <begin position="418"/>
        <end position="438"/>
    </location>
</feature>
<evidence type="ECO:0000313" key="3">
    <source>
        <dbReference type="EMBL" id="WTT17340.1"/>
    </source>
</evidence>
<keyword evidence="2" id="KW-1133">Transmembrane helix</keyword>
<protein>
    <recommendedName>
        <fullName evidence="4">Integral membrane protein</fullName>
    </recommendedName>
</protein>
<evidence type="ECO:0000256" key="2">
    <source>
        <dbReference type="SAM" id="Phobius"/>
    </source>
</evidence>